<keyword evidence="2" id="KW-1185">Reference proteome</keyword>
<reference evidence="1" key="1">
    <citation type="submission" date="2021-03" db="EMBL/GenBank/DDBJ databases">
        <authorList>
            <person name="Tagirdzhanova G."/>
        </authorList>
    </citation>
    <scope>NUCLEOTIDE SEQUENCE</scope>
</reference>
<evidence type="ECO:0008006" key="3">
    <source>
        <dbReference type="Google" id="ProtNLM"/>
    </source>
</evidence>
<evidence type="ECO:0000313" key="1">
    <source>
        <dbReference type="EMBL" id="CAF9906213.1"/>
    </source>
</evidence>
<accession>A0A8H3EJ07</accession>
<dbReference type="OrthoDB" id="5281164at2759"/>
<name>A0A8H3EJ07_9LECA</name>
<dbReference type="EMBL" id="CAJPDR010000016">
    <property type="protein sequence ID" value="CAF9906213.1"/>
    <property type="molecule type" value="Genomic_DNA"/>
</dbReference>
<dbReference type="AlphaFoldDB" id="A0A8H3EJ07"/>
<evidence type="ECO:0000313" key="2">
    <source>
        <dbReference type="Proteomes" id="UP000664203"/>
    </source>
</evidence>
<comment type="caution">
    <text evidence="1">The sequence shown here is derived from an EMBL/GenBank/DDBJ whole genome shotgun (WGS) entry which is preliminary data.</text>
</comment>
<dbReference type="Proteomes" id="UP000664203">
    <property type="component" value="Unassembled WGS sequence"/>
</dbReference>
<organism evidence="1 2">
    <name type="scientific">Alectoria fallacina</name>
    <dbReference type="NCBI Taxonomy" id="1903189"/>
    <lineage>
        <taxon>Eukaryota</taxon>
        <taxon>Fungi</taxon>
        <taxon>Dikarya</taxon>
        <taxon>Ascomycota</taxon>
        <taxon>Pezizomycotina</taxon>
        <taxon>Lecanoromycetes</taxon>
        <taxon>OSLEUM clade</taxon>
        <taxon>Lecanoromycetidae</taxon>
        <taxon>Lecanorales</taxon>
        <taxon>Lecanorineae</taxon>
        <taxon>Parmeliaceae</taxon>
        <taxon>Alectoria</taxon>
    </lineage>
</organism>
<protein>
    <recommendedName>
        <fullName evidence="3">F-box domain-containing protein</fullName>
    </recommendedName>
</protein>
<gene>
    <name evidence="1" type="ORF">ALECFALPRED_002161</name>
</gene>
<proteinExistence type="predicted"/>
<sequence length="175" mass="20141">MTLAPELHLTIAEMLELPDNVMLKLSSRYFHELVKAPTFKQLPDGWQDYSSLCFLFRPCHDCCRLRPNAEFDYEEKIEDRGWSCIECKAQKQRKGYQIGDSIQISYGHVLCCQYEEFKGAIPRRVEGLCQPCWELFEGQGYRFSLYDDEDPAFLTGNTSQSSRQALDGSTMPSGV</sequence>